<evidence type="ECO:0000313" key="1">
    <source>
        <dbReference type="EMBL" id="TDW93459.1"/>
    </source>
</evidence>
<dbReference type="Proteomes" id="UP000295060">
    <property type="component" value="Unassembled WGS sequence"/>
</dbReference>
<accession>A0ABY2FKY9</accession>
<protein>
    <recommendedName>
        <fullName evidence="3">AP2/ERF domain-containing protein</fullName>
    </recommendedName>
</protein>
<organism evidence="1 2">
    <name type="scientific">Kribbella pratensis</name>
    <dbReference type="NCBI Taxonomy" id="2512112"/>
    <lineage>
        <taxon>Bacteria</taxon>
        <taxon>Bacillati</taxon>
        <taxon>Actinomycetota</taxon>
        <taxon>Actinomycetes</taxon>
        <taxon>Propionibacteriales</taxon>
        <taxon>Kribbellaceae</taxon>
        <taxon>Kribbella</taxon>
    </lineage>
</organism>
<proteinExistence type="predicted"/>
<gene>
    <name evidence="1" type="ORF">EV137_0741</name>
</gene>
<evidence type="ECO:0000313" key="2">
    <source>
        <dbReference type="Proteomes" id="UP000295060"/>
    </source>
</evidence>
<sequence>MAYAKDLWTHPVKQADGTVVRERSKRWGRGKRWMAGWLDPEGNERTKVFSTKVAAERHGAAMETDGARGEYIDPNAGKVRFEVVADRWLKSRVVDPASAIRYESSLRRMLRRSSGSGS</sequence>
<reference evidence="1 2" key="1">
    <citation type="submission" date="2019-03" db="EMBL/GenBank/DDBJ databases">
        <title>Genomic Encyclopedia of Type Strains, Phase III (KMG-III): the genomes of soil and plant-associated and newly described type strains.</title>
        <authorList>
            <person name="Whitman W."/>
        </authorList>
    </citation>
    <scope>NUCLEOTIDE SEQUENCE [LARGE SCALE GENOMIC DNA]</scope>
    <source>
        <strain evidence="1 2">VKMAc-2574</strain>
    </source>
</reference>
<dbReference type="RefSeq" id="WP_134126539.1">
    <property type="nucleotide sequence ID" value="NZ_SODU01000001.1"/>
</dbReference>
<comment type="caution">
    <text evidence="1">The sequence shown here is derived from an EMBL/GenBank/DDBJ whole genome shotgun (WGS) entry which is preliminary data.</text>
</comment>
<name>A0ABY2FKY9_9ACTN</name>
<dbReference type="EMBL" id="SODU01000001">
    <property type="protein sequence ID" value="TDW93459.1"/>
    <property type="molecule type" value="Genomic_DNA"/>
</dbReference>
<evidence type="ECO:0008006" key="3">
    <source>
        <dbReference type="Google" id="ProtNLM"/>
    </source>
</evidence>
<keyword evidence="2" id="KW-1185">Reference proteome</keyword>